<name>A0A6M3IRR5_9ZZZZ</name>
<reference evidence="1" key="1">
    <citation type="submission" date="2020-03" db="EMBL/GenBank/DDBJ databases">
        <title>The deep terrestrial virosphere.</title>
        <authorList>
            <person name="Holmfeldt K."/>
            <person name="Nilsson E."/>
            <person name="Simone D."/>
            <person name="Lopez-Fernandez M."/>
            <person name="Wu X."/>
            <person name="de Brujin I."/>
            <person name="Lundin D."/>
            <person name="Andersson A."/>
            <person name="Bertilsson S."/>
            <person name="Dopson M."/>
        </authorList>
    </citation>
    <scope>NUCLEOTIDE SEQUENCE</scope>
    <source>
        <strain evidence="1">MM415B01211</strain>
    </source>
</reference>
<gene>
    <name evidence="1" type="ORF">MM415B01211_0026</name>
</gene>
<organism evidence="1">
    <name type="scientific">viral metagenome</name>
    <dbReference type="NCBI Taxonomy" id="1070528"/>
    <lineage>
        <taxon>unclassified sequences</taxon>
        <taxon>metagenomes</taxon>
        <taxon>organismal metagenomes</taxon>
    </lineage>
</organism>
<protein>
    <submittedName>
        <fullName evidence="1">Uncharacterized protein</fullName>
    </submittedName>
</protein>
<evidence type="ECO:0000313" key="1">
    <source>
        <dbReference type="EMBL" id="QJA59994.1"/>
    </source>
</evidence>
<dbReference type="AlphaFoldDB" id="A0A6M3IRR5"/>
<sequence>MDKKQVIMDVLDEEGIKNKRVQSYIADRILEALERLDVDVKRENPEPRYVASVNRALDKIQSLREQPKVEKIEEVNVRNVRECVNGIDALSTKLNEAIAAINQLRGV</sequence>
<proteinExistence type="predicted"/>
<dbReference type="EMBL" id="MT141391">
    <property type="protein sequence ID" value="QJA59994.1"/>
    <property type="molecule type" value="Genomic_DNA"/>
</dbReference>
<accession>A0A6M3IRR5</accession>